<dbReference type="RefSeq" id="WP_217699006.1">
    <property type="nucleotide sequence ID" value="NZ_FUYE01000011.1"/>
</dbReference>
<dbReference type="InterPro" id="IPR029058">
    <property type="entry name" value="AB_hydrolase_fold"/>
</dbReference>
<evidence type="ECO:0000259" key="2">
    <source>
        <dbReference type="Pfam" id="PF20434"/>
    </source>
</evidence>
<dbReference type="InterPro" id="IPR050300">
    <property type="entry name" value="GDXG_lipolytic_enzyme"/>
</dbReference>
<evidence type="ECO:0000313" key="4">
    <source>
        <dbReference type="Proteomes" id="UP000190774"/>
    </source>
</evidence>
<dbReference type="Proteomes" id="UP000190774">
    <property type="component" value="Unassembled WGS sequence"/>
</dbReference>
<feature type="domain" description="BD-FAE-like" evidence="2">
    <location>
        <begin position="60"/>
        <end position="245"/>
    </location>
</feature>
<keyword evidence="4" id="KW-1185">Reference proteome</keyword>
<dbReference type="EMBL" id="FUYE01000011">
    <property type="protein sequence ID" value="SKB01206.1"/>
    <property type="molecule type" value="Genomic_DNA"/>
</dbReference>
<keyword evidence="1" id="KW-0378">Hydrolase</keyword>
<dbReference type="Pfam" id="PF20434">
    <property type="entry name" value="BD-FAE"/>
    <property type="match status" value="1"/>
</dbReference>
<accession>A0A1T4YHE7</accession>
<sequence>MMKKSWYFLLGTLLVSLNSCTSREGSLTGQPVKPIRVGGFDYQRDIVYTPPSWPQAIPADLYVPQGPGPWPGVLLIHGGSWANTDRRSDMEGIAEHLARRGYVVLNATYRLAPEAIYPAQLHDLQQALRYLRAHAAELHLRADRLAAFGYSAGGQLAAQLGAVNGPASLRIQAVVAGGAPTDLRRFPRSPIVAAYLGGSLAEKPSLHAEASPVTHLDPSDPPVFLYHGTRDTLVPPDQTTRYAAALAQAGIPHELVWQKGRGHVGAFLAYGEILDEAIGFLDRHLRR</sequence>
<dbReference type="AlphaFoldDB" id="A0A1T4YHE7"/>
<dbReference type="Gene3D" id="3.40.50.1820">
    <property type="entry name" value="alpha/beta hydrolase"/>
    <property type="match status" value="1"/>
</dbReference>
<dbReference type="SUPFAM" id="SSF53474">
    <property type="entry name" value="alpha/beta-Hydrolases"/>
    <property type="match status" value="1"/>
</dbReference>
<protein>
    <submittedName>
        <fullName evidence="3">Acetyl esterase/lipase</fullName>
    </submittedName>
</protein>
<dbReference type="InterPro" id="IPR049492">
    <property type="entry name" value="BD-FAE-like_dom"/>
</dbReference>
<dbReference type="PANTHER" id="PTHR48081">
    <property type="entry name" value="AB HYDROLASE SUPERFAMILY PROTEIN C4A8.06C"/>
    <property type="match status" value="1"/>
</dbReference>
<organism evidence="3 4">
    <name type="scientific">Prosthecobacter debontii</name>
    <dbReference type="NCBI Taxonomy" id="48467"/>
    <lineage>
        <taxon>Bacteria</taxon>
        <taxon>Pseudomonadati</taxon>
        <taxon>Verrucomicrobiota</taxon>
        <taxon>Verrucomicrobiia</taxon>
        <taxon>Verrucomicrobiales</taxon>
        <taxon>Verrucomicrobiaceae</taxon>
        <taxon>Prosthecobacter</taxon>
    </lineage>
</organism>
<gene>
    <name evidence="3" type="ORF">SAMN02745166_03337</name>
</gene>
<evidence type="ECO:0000313" key="3">
    <source>
        <dbReference type="EMBL" id="SKB01206.1"/>
    </source>
</evidence>
<evidence type="ECO:0000256" key="1">
    <source>
        <dbReference type="ARBA" id="ARBA00022801"/>
    </source>
</evidence>
<dbReference type="STRING" id="48467.SAMN02745166_03337"/>
<proteinExistence type="predicted"/>
<dbReference type="PANTHER" id="PTHR48081:SF13">
    <property type="entry name" value="ALPHA_BETA HYDROLASE"/>
    <property type="match status" value="1"/>
</dbReference>
<dbReference type="GO" id="GO:0016787">
    <property type="term" value="F:hydrolase activity"/>
    <property type="evidence" value="ECO:0007669"/>
    <property type="project" value="UniProtKB-KW"/>
</dbReference>
<reference evidence="4" key="1">
    <citation type="submission" date="2017-02" db="EMBL/GenBank/DDBJ databases">
        <authorList>
            <person name="Varghese N."/>
            <person name="Submissions S."/>
        </authorList>
    </citation>
    <scope>NUCLEOTIDE SEQUENCE [LARGE SCALE GENOMIC DNA]</scope>
    <source>
        <strain evidence="4">ATCC 700200</strain>
    </source>
</reference>
<name>A0A1T4YHE7_9BACT</name>